<dbReference type="AlphaFoldDB" id="A0A1C6RM25"/>
<keyword evidence="4" id="KW-1185">Reference proteome</keyword>
<dbReference type="NCBIfam" id="TIGR03618">
    <property type="entry name" value="Rv1155_F420"/>
    <property type="match status" value="1"/>
</dbReference>
<reference evidence="4" key="1">
    <citation type="submission" date="2016-06" db="EMBL/GenBank/DDBJ databases">
        <authorList>
            <person name="Varghese N."/>
        </authorList>
    </citation>
    <scope>NUCLEOTIDE SEQUENCE [LARGE SCALE GENOMIC DNA]</scope>
    <source>
        <strain evidence="4">DSM 46123</strain>
    </source>
</reference>
<dbReference type="InterPro" id="IPR012349">
    <property type="entry name" value="Split_barrel_FMN-bd"/>
</dbReference>
<evidence type="ECO:0000256" key="1">
    <source>
        <dbReference type="ARBA" id="ARBA00023002"/>
    </source>
</evidence>
<dbReference type="RefSeq" id="WP_218105666.1">
    <property type="nucleotide sequence ID" value="NZ_FMHU01000001.1"/>
</dbReference>
<dbReference type="GO" id="GO:0070967">
    <property type="term" value="F:coenzyme F420 binding"/>
    <property type="evidence" value="ECO:0007669"/>
    <property type="project" value="TreeGrafter"/>
</dbReference>
<dbReference type="Pfam" id="PF01243">
    <property type="entry name" value="PNPOx_N"/>
    <property type="match status" value="1"/>
</dbReference>
<organism evidence="3 4">
    <name type="scientific">Micromonospora inyonensis</name>
    <dbReference type="NCBI Taxonomy" id="47866"/>
    <lineage>
        <taxon>Bacteria</taxon>
        <taxon>Bacillati</taxon>
        <taxon>Actinomycetota</taxon>
        <taxon>Actinomycetes</taxon>
        <taxon>Micromonosporales</taxon>
        <taxon>Micromonosporaceae</taxon>
        <taxon>Micromonospora</taxon>
    </lineage>
</organism>
<dbReference type="InterPro" id="IPR011576">
    <property type="entry name" value="Pyridox_Oxase_N"/>
</dbReference>
<feature type="domain" description="Pyridoxamine 5'-phosphate oxidase N-terminal" evidence="2">
    <location>
        <begin position="20"/>
        <end position="138"/>
    </location>
</feature>
<dbReference type="Gene3D" id="2.30.110.10">
    <property type="entry name" value="Electron Transport, Fmn-binding Protein, Chain A"/>
    <property type="match status" value="1"/>
</dbReference>
<dbReference type="InterPro" id="IPR052019">
    <property type="entry name" value="F420H2_bilvrd_red/Heme_oxyg"/>
</dbReference>
<sequence length="142" mass="15599">MGVTSSLKNNSLTVVPSHLEKMARLFRAPVIASLATVSPAGQPQSSPLWVKFDDGEVLFSTAANRLKVRYMLINPRVSLLAWDPEVPGSYIEVRGTASMSSEGAMELIDELSLAYRGTHWVPQPDETRVLVRVTPTKTFSRA</sequence>
<dbReference type="PANTHER" id="PTHR35176:SF6">
    <property type="entry name" value="HEME OXYGENASE HI_0854-RELATED"/>
    <property type="match status" value="1"/>
</dbReference>
<accession>A0A1C6RM25</accession>
<dbReference type="PANTHER" id="PTHR35176">
    <property type="entry name" value="HEME OXYGENASE HI_0854-RELATED"/>
    <property type="match status" value="1"/>
</dbReference>
<gene>
    <name evidence="3" type="ORF">GA0074694_2273</name>
</gene>
<name>A0A1C6RM25_9ACTN</name>
<dbReference type="GO" id="GO:0005829">
    <property type="term" value="C:cytosol"/>
    <property type="evidence" value="ECO:0007669"/>
    <property type="project" value="TreeGrafter"/>
</dbReference>
<dbReference type="STRING" id="47866.GA0074694_2273"/>
<dbReference type="InterPro" id="IPR019920">
    <property type="entry name" value="F420-binding_dom_put"/>
</dbReference>
<dbReference type="SUPFAM" id="SSF50475">
    <property type="entry name" value="FMN-binding split barrel"/>
    <property type="match status" value="1"/>
</dbReference>
<dbReference type="GO" id="GO:0016627">
    <property type="term" value="F:oxidoreductase activity, acting on the CH-CH group of donors"/>
    <property type="evidence" value="ECO:0007669"/>
    <property type="project" value="TreeGrafter"/>
</dbReference>
<dbReference type="EMBL" id="FMHU01000001">
    <property type="protein sequence ID" value="SCL18201.1"/>
    <property type="molecule type" value="Genomic_DNA"/>
</dbReference>
<protein>
    <submittedName>
        <fullName evidence="3">PPOX class probable F420-dependent enzyme</fullName>
    </submittedName>
</protein>
<proteinExistence type="predicted"/>
<evidence type="ECO:0000313" key="4">
    <source>
        <dbReference type="Proteomes" id="UP000198906"/>
    </source>
</evidence>
<evidence type="ECO:0000259" key="2">
    <source>
        <dbReference type="Pfam" id="PF01243"/>
    </source>
</evidence>
<keyword evidence="1" id="KW-0560">Oxidoreductase</keyword>
<evidence type="ECO:0000313" key="3">
    <source>
        <dbReference type="EMBL" id="SCL18201.1"/>
    </source>
</evidence>
<dbReference type="Proteomes" id="UP000198906">
    <property type="component" value="Unassembled WGS sequence"/>
</dbReference>